<feature type="transmembrane region" description="Helical" evidence="3">
    <location>
        <begin position="38"/>
        <end position="55"/>
    </location>
</feature>
<dbReference type="Pfam" id="PF05569">
    <property type="entry name" value="Peptidase_M56"/>
    <property type="match status" value="1"/>
</dbReference>
<dbReference type="OrthoDB" id="1522859at2"/>
<evidence type="ECO:0000256" key="3">
    <source>
        <dbReference type="SAM" id="Phobius"/>
    </source>
</evidence>
<keyword evidence="6" id="KW-1185">Reference proteome</keyword>
<dbReference type="EMBL" id="RQJP01000001">
    <property type="protein sequence ID" value="RRB17280.1"/>
    <property type="molecule type" value="Genomic_DNA"/>
</dbReference>
<reference evidence="5 6" key="1">
    <citation type="submission" date="2018-11" db="EMBL/GenBank/DDBJ databases">
        <authorList>
            <person name="Zhou Z."/>
            <person name="Wang G."/>
        </authorList>
    </citation>
    <scope>NUCLEOTIDE SEQUENCE [LARGE SCALE GENOMIC DNA]</scope>
    <source>
        <strain evidence="5 6">KCTC42998</strain>
    </source>
</reference>
<dbReference type="PANTHER" id="PTHR34978:SF3">
    <property type="entry name" value="SLR0241 PROTEIN"/>
    <property type="match status" value="1"/>
</dbReference>
<proteinExistence type="predicted"/>
<protein>
    <recommendedName>
        <fullName evidence="4">POTRA domain-containing protein</fullName>
    </recommendedName>
</protein>
<evidence type="ECO:0000259" key="4">
    <source>
        <dbReference type="PROSITE" id="PS51779"/>
    </source>
</evidence>
<feature type="transmembrane region" description="Helical" evidence="3">
    <location>
        <begin position="92"/>
        <end position="113"/>
    </location>
</feature>
<dbReference type="InterPro" id="IPR008756">
    <property type="entry name" value="Peptidase_M56"/>
</dbReference>
<organism evidence="5 6">
    <name type="scientific">Larkinella knui</name>
    <dbReference type="NCBI Taxonomy" id="2025310"/>
    <lineage>
        <taxon>Bacteria</taxon>
        <taxon>Pseudomonadati</taxon>
        <taxon>Bacteroidota</taxon>
        <taxon>Cytophagia</taxon>
        <taxon>Cytophagales</taxon>
        <taxon>Spirosomataceae</taxon>
        <taxon>Larkinella</taxon>
    </lineage>
</organism>
<comment type="caution">
    <text evidence="5">The sequence shown here is derived from an EMBL/GenBank/DDBJ whole genome shotgun (WGS) entry which is preliminary data.</text>
</comment>
<feature type="domain" description="POTRA" evidence="4">
    <location>
        <begin position="402"/>
        <end position="477"/>
    </location>
</feature>
<gene>
    <name evidence="5" type="ORF">EHT87_03080</name>
</gene>
<feature type="transmembrane region" description="Helical" evidence="3">
    <location>
        <begin position="279"/>
        <end position="299"/>
    </location>
</feature>
<dbReference type="Proteomes" id="UP000274271">
    <property type="component" value="Unassembled WGS sequence"/>
</dbReference>
<dbReference type="InterPro" id="IPR052173">
    <property type="entry name" value="Beta-lactam_resp_regulator"/>
</dbReference>
<dbReference type="Pfam" id="PF07244">
    <property type="entry name" value="POTRA"/>
    <property type="match status" value="2"/>
</dbReference>
<dbReference type="CDD" id="cd07341">
    <property type="entry name" value="M56_BlaR1_MecR1_like"/>
    <property type="match status" value="1"/>
</dbReference>
<feature type="transmembrane region" description="Helical" evidence="3">
    <location>
        <begin position="191"/>
        <end position="210"/>
    </location>
</feature>
<dbReference type="InterPro" id="IPR034746">
    <property type="entry name" value="POTRA"/>
</dbReference>
<evidence type="ECO:0000313" key="5">
    <source>
        <dbReference type="EMBL" id="RRB17280.1"/>
    </source>
</evidence>
<dbReference type="PROSITE" id="PS51779">
    <property type="entry name" value="POTRA"/>
    <property type="match status" value="1"/>
</dbReference>
<keyword evidence="3" id="KW-0812">Transmembrane</keyword>
<dbReference type="PANTHER" id="PTHR34978">
    <property type="entry name" value="POSSIBLE SENSOR-TRANSDUCER PROTEIN BLAR"/>
    <property type="match status" value="1"/>
</dbReference>
<keyword evidence="3" id="KW-1133">Transmembrane helix</keyword>
<dbReference type="Gene3D" id="3.10.20.310">
    <property type="entry name" value="membrane protein fhac"/>
    <property type="match status" value="2"/>
</dbReference>
<dbReference type="GO" id="GO:0019867">
    <property type="term" value="C:outer membrane"/>
    <property type="evidence" value="ECO:0007669"/>
    <property type="project" value="InterPro"/>
</dbReference>
<dbReference type="RefSeq" id="WP_124903735.1">
    <property type="nucleotide sequence ID" value="NZ_RQJP01000001.1"/>
</dbReference>
<name>A0A3P1CW29_9BACT</name>
<feature type="transmembrane region" description="Helical" evidence="3">
    <location>
        <begin position="6"/>
        <end position="26"/>
    </location>
</feature>
<sequence length="477" mass="54134">MRTDFFLYLAQSTLTVSIFALVYRLFFCRLTHFQWNRVYLVGSLLLSLVIPLFPLPELVGPDAVSEAAPRLNRVLSGLPTDAFRTGAQTDPAAFPGEFSGFILLAVYLVGCLYKTGRFCQNLKAIFKLIRTSRKRESGSYYSVYGQSDLPTFSFLRYVFLHAGNRSLAEEEQNLILEHELVHVRQRHTIDLLFFEITGILFWFNPLMAYLKFSIRQVHEYIVDQSMTRDRSHVKTYGYLLLKLTTQMAAAPLLNTFSNRSVFQRIQMFTQTPSSPMKKLTFLIILPFLALTIVLCSFFQPTATRQSRHLKAEKPVKGTPIGRIRWKGNTVHSTDELNKALGVRKGDLYDKEDFKKRLFSVVGPTVTSLYMDQGYLFFNIDVNEKRVGPVVDLELTVFEGKPVSIGNVTVKGSRKVARKTILDLIAIRSGDLFSSSKLIRSQRALAESGYFNPKEIGINPVPAADGKTVDLEYVVVEK</sequence>
<keyword evidence="2 3" id="KW-0472">Membrane</keyword>
<dbReference type="InterPro" id="IPR010827">
    <property type="entry name" value="BamA/TamA_POTRA"/>
</dbReference>
<feature type="transmembrane region" description="Helical" evidence="3">
    <location>
        <begin position="236"/>
        <end position="258"/>
    </location>
</feature>
<dbReference type="AlphaFoldDB" id="A0A3P1CW29"/>
<evidence type="ECO:0000256" key="2">
    <source>
        <dbReference type="ARBA" id="ARBA00023136"/>
    </source>
</evidence>
<comment type="subcellular location">
    <subcellularLocation>
        <location evidence="1">Membrane</location>
    </subcellularLocation>
</comment>
<evidence type="ECO:0000313" key="6">
    <source>
        <dbReference type="Proteomes" id="UP000274271"/>
    </source>
</evidence>
<accession>A0A3P1CW29</accession>
<evidence type="ECO:0000256" key="1">
    <source>
        <dbReference type="ARBA" id="ARBA00004370"/>
    </source>
</evidence>